<feature type="region of interest" description="Disordered" evidence="1">
    <location>
        <begin position="17"/>
        <end position="38"/>
    </location>
</feature>
<dbReference type="AlphaFoldDB" id="A0A563VP52"/>
<name>A0A563VP52_9CYAN</name>
<dbReference type="Proteomes" id="UP000320055">
    <property type="component" value="Unassembled WGS sequence"/>
</dbReference>
<organism evidence="2 3">
    <name type="scientific">Hyella patelloides LEGE 07179</name>
    <dbReference type="NCBI Taxonomy" id="945734"/>
    <lineage>
        <taxon>Bacteria</taxon>
        <taxon>Bacillati</taxon>
        <taxon>Cyanobacteriota</taxon>
        <taxon>Cyanophyceae</taxon>
        <taxon>Pleurocapsales</taxon>
        <taxon>Hyellaceae</taxon>
        <taxon>Hyella</taxon>
    </lineage>
</organism>
<keyword evidence="3" id="KW-1185">Reference proteome</keyword>
<evidence type="ECO:0000256" key="1">
    <source>
        <dbReference type="SAM" id="MobiDB-lite"/>
    </source>
</evidence>
<sequence length="38" mass="4555">MRIDLIINNYQLKHQPRYQRSACQQTIRQSSSQHQGIN</sequence>
<accession>A0A563VP52</accession>
<reference evidence="2 3" key="1">
    <citation type="submission" date="2019-01" db="EMBL/GenBank/DDBJ databases">
        <authorList>
            <person name="Brito A."/>
        </authorList>
    </citation>
    <scope>NUCLEOTIDE SEQUENCE [LARGE SCALE GENOMIC DNA]</scope>
    <source>
        <strain evidence="2">1</strain>
    </source>
</reference>
<dbReference type="EMBL" id="CAACVJ010000100">
    <property type="protein sequence ID" value="VEP13200.1"/>
    <property type="molecule type" value="Genomic_DNA"/>
</dbReference>
<proteinExistence type="predicted"/>
<evidence type="ECO:0000313" key="2">
    <source>
        <dbReference type="EMBL" id="VEP13200.1"/>
    </source>
</evidence>
<gene>
    <name evidence="2" type="ORF">H1P_1890015</name>
</gene>
<evidence type="ECO:0000313" key="3">
    <source>
        <dbReference type="Proteomes" id="UP000320055"/>
    </source>
</evidence>
<feature type="compositionally biased region" description="Polar residues" evidence="1">
    <location>
        <begin position="21"/>
        <end position="38"/>
    </location>
</feature>
<protein>
    <submittedName>
        <fullName evidence="2">Uncharacterized protein</fullName>
    </submittedName>
</protein>